<name>X0YA72_9ZZZZ</name>
<reference evidence="3" key="1">
    <citation type="journal article" date="2014" name="Front. Microbiol.">
        <title>High frequency of phylogenetically diverse reductive dehalogenase-homologous genes in deep subseafloor sedimentary metagenomes.</title>
        <authorList>
            <person name="Kawai M."/>
            <person name="Futagami T."/>
            <person name="Toyoda A."/>
            <person name="Takaki Y."/>
            <person name="Nishi S."/>
            <person name="Hori S."/>
            <person name="Arai W."/>
            <person name="Tsubouchi T."/>
            <person name="Morono Y."/>
            <person name="Uchiyama I."/>
            <person name="Ito T."/>
            <person name="Fujiyama A."/>
            <person name="Inagaki F."/>
            <person name="Takami H."/>
        </authorList>
    </citation>
    <scope>NUCLEOTIDE SEQUENCE</scope>
    <source>
        <strain evidence="3">Expedition CK06-06</strain>
    </source>
</reference>
<evidence type="ECO:0000256" key="1">
    <source>
        <dbReference type="ARBA" id="ARBA00023125"/>
    </source>
</evidence>
<feature type="non-terminal residue" evidence="3">
    <location>
        <position position="119"/>
    </location>
</feature>
<dbReference type="PROSITE" id="PS51900">
    <property type="entry name" value="CB"/>
    <property type="match status" value="1"/>
</dbReference>
<dbReference type="InterPro" id="IPR010998">
    <property type="entry name" value="Integrase_recombinase_N"/>
</dbReference>
<dbReference type="EMBL" id="BARS01055281">
    <property type="protein sequence ID" value="GAG44187.1"/>
    <property type="molecule type" value="Genomic_DNA"/>
</dbReference>
<accession>X0YA72</accession>
<dbReference type="GO" id="GO:0003677">
    <property type="term" value="F:DNA binding"/>
    <property type="evidence" value="ECO:0007669"/>
    <property type="project" value="UniProtKB-KW"/>
</dbReference>
<dbReference type="GO" id="GO:0015074">
    <property type="term" value="P:DNA integration"/>
    <property type="evidence" value="ECO:0007669"/>
    <property type="project" value="InterPro"/>
</dbReference>
<dbReference type="Gene3D" id="1.10.150.130">
    <property type="match status" value="1"/>
</dbReference>
<evidence type="ECO:0000313" key="3">
    <source>
        <dbReference type="EMBL" id="GAG44187.1"/>
    </source>
</evidence>
<protein>
    <recommendedName>
        <fullName evidence="2">Core-binding (CB) domain-containing protein</fullName>
    </recommendedName>
</protein>
<dbReference type="InterPro" id="IPR004107">
    <property type="entry name" value="Integrase_SAM-like_N"/>
</dbReference>
<sequence>MFDNLLSETGLPKLLKAYLIACKVEGKSPKTLEIYRQFINQYLQFARDNNLADISTYNVRLFLLSLQERFLSPATVNVYYRTLNTFFSWLEVEGIIKESPMLKIKLPRVPRKIMRPFSR</sequence>
<comment type="caution">
    <text evidence="3">The sequence shown here is derived from an EMBL/GenBank/DDBJ whole genome shotgun (WGS) entry which is preliminary data.</text>
</comment>
<evidence type="ECO:0000259" key="2">
    <source>
        <dbReference type="PROSITE" id="PS51900"/>
    </source>
</evidence>
<proteinExistence type="predicted"/>
<dbReference type="Pfam" id="PF13495">
    <property type="entry name" value="Phage_int_SAM_4"/>
    <property type="match status" value="1"/>
</dbReference>
<dbReference type="InterPro" id="IPR044068">
    <property type="entry name" value="CB"/>
</dbReference>
<dbReference type="AlphaFoldDB" id="X0YA72"/>
<organism evidence="3">
    <name type="scientific">marine sediment metagenome</name>
    <dbReference type="NCBI Taxonomy" id="412755"/>
    <lineage>
        <taxon>unclassified sequences</taxon>
        <taxon>metagenomes</taxon>
        <taxon>ecological metagenomes</taxon>
    </lineage>
</organism>
<feature type="domain" description="Core-binding (CB)" evidence="2">
    <location>
        <begin position="9"/>
        <end position="91"/>
    </location>
</feature>
<gene>
    <name evidence="3" type="ORF">S01H1_81656</name>
</gene>
<dbReference type="SUPFAM" id="SSF56349">
    <property type="entry name" value="DNA breaking-rejoining enzymes"/>
    <property type="match status" value="1"/>
</dbReference>
<keyword evidence="1" id="KW-0238">DNA-binding</keyword>
<dbReference type="InterPro" id="IPR011010">
    <property type="entry name" value="DNA_brk_join_enz"/>
</dbReference>